<protein>
    <submittedName>
        <fullName evidence="3">Uncharacterized protein</fullName>
    </submittedName>
</protein>
<dbReference type="VEuPathDB" id="VectorBase:AATE004643"/>
<dbReference type="Pfam" id="PF06477">
    <property type="entry name" value="DUF1091"/>
    <property type="match status" value="2"/>
</dbReference>
<dbReference type="PANTHER" id="PTHR20898:SF0">
    <property type="entry name" value="DAEDALUS ON 3-RELATED"/>
    <property type="match status" value="1"/>
</dbReference>
<dbReference type="PANTHER" id="PTHR20898">
    <property type="entry name" value="DAEDALUS ON 3-RELATED-RELATED"/>
    <property type="match status" value="1"/>
</dbReference>
<feature type="region of interest" description="Disordered" evidence="1">
    <location>
        <begin position="528"/>
        <end position="555"/>
    </location>
</feature>
<proteinExistence type="predicted"/>
<dbReference type="AlphaFoldDB" id="A0A182ISH7"/>
<dbReference type="EnsemblMetazoa" id="AATE004643-RA">
    <property type="protein sequence ID" value="AATE004643-PA.1"/>
    <property type="gene ID" value="AATE004643"/>
</dbReference>
<evidence type="ECO:0000313" key="3">
    <source>
        <dbReference type="EnsemblMetazoa" id="AATE004643-PA.1"/>
    </source>
</evidence>
<feature type="transmembrane region" description="Helical" evidence="2">
    <location>
        <begin position="12"/>
        <end position="31"/>
    </location>
</feature>
<evidence type="ECO:0000256" key="1">
    <source>
        <dbReference type="SAM" id="MobiDB-lite"/>
    </source>
</evidence>
<name>A0A182ISH7_ANOAO</name>
<keyword evidence="2" id="KW-0812">Transmembrane</keyword>
<feature type="compositionally biased region" description="Basic and acidic residues" evidence="1">
    <location>
        <begin position="528"/>
        <end position="539"/>
    </location>
</feature>
<sequence>MPESLQTTCFKGMVLVFVTAVVVFICFFFTLRIEQYIANNEMQRRGALRYAPDGQPNPWYFFFSQVACGEPKRIPVKVSDPVVFSDEQKPFTVRVTKFICVETPYEEGELLQCRTLLRRNKPTFFNISLRVPRVLNKIYFQVRTYYRYNTYELFPINLHVEVCEYFRNPSRDIFSRHLMSIMLEVIPKLIYYCPHGNRTYNVVYWLEDKFFPSSMPAGDFRMDVWFRSEQNKTFFAYQSYFSLPRDARCEQKPRPMRFPDLRGISNETKPFTVRVTKFVCSETPYEESELLQCKTTLRRNRPTFINITLHVPVVLNKFFMHIRTFYRFTDYQAVPFEIVFEVCEYMRHPPTDALGHHVIAVIRETAPQILFQCPHGNATYRVGYWMEERFFPQSTPAGDYRQEIRLSTPQNKTLFACAVFFSVRRHNILSFYLPDIPTIQSLASLPFLNVPTIERTEKGFKVRGRDYEATYERISRADCDDDATDSSAKQVPTKEQPEPDFALTMVKGKTHYWKNRIGKPITLQKIDMHGEIKQKEREPSPSGNAIPVDDGTVKM</sequence>
<organism evidence="3">
    <name type="scientific">Anopheles atroparvus</name>
    <name type="common">European mosquito</name>
    <dbReference type="NCBI Taxonomy" id="41427"/>
    <lineage>
        <taxon>Eukaryota</taxon>
        <taxon>Metazoa</taxon>
        <taxon>Ecdysozoa</taxon>
        <taxon>Arthropoda</taxon>
        <taxon>Hexapoda</taxon>
        <taxon>Insecta</taxon>
        <taxon>Pterygota</taxon>
        <taxon>Neoptera</taxon>
        <taxon>Endopterygota</taxon>
        <taxon>Diptera</taxon>
        <taxon>Nematocera</taxon>
        <taxon>Culicoidea</taxon>
        <taxon>Culicidae</taxon>
        <taxon>Anophelinae</taxon>
        <taxon>Anopheles</taxon>
    </lineage>
</organism>
<reference evidence="3" key="1">
    <citation type="submission" date="2022-08" db="UniProtKB">
        <authorList>
            <consortium name="EnsemblMetazoa"/>
        </authorList>
    </citation>
    <scope>IDENTIFICATION</scope>
    <source>
        <strain evidence="3">EBRO</strain>
    </source>
</reference>
<dbReference type="InterPro" id="IPR010512">
    <property type="entry name" value="DUF1091"/>
</dbReference>
<evidence type="ECO:0000256" key="2">
    <source>
        <dbReference type="SAM" id="Phobius"/>
    </source>
</evidence>
<keyword evidence="2" id="KW-1133">Transmembrane helix</keyword>
<keyword evidence="2" id="KW-0472">Membrane</keyword>
<accession>A0A182ISH7</accession>